<accession>A0A0K8RL49</accession>
<protein>
    <submittedName>
        <fullName evidence="1">Putative ribosomal protein s6 kinase polypeptide 2</fullName>
    </submittedName>
</protein>
<proteinExistence type="evidence at transcript level"/>
<sequence>MIDPVKPGFRMPSPCARSISPAFVCRLEERNILTIFLESDQFSCLFSGSPLIMRLLRLIQLFSSSDKASLSRCLRDMISTSVLTLRIAAFMATRFL</sequence>
<reference evidence="1" key="1">
    <citation type="submission" date="2012-12" db="EMBL/GenBank/DDBJ databases">
        <title>Identification and characterization of a phenylalanine ammonia-lyase gene family in Isatis indigotica Fort.</title>
        <authorList>
            <person name="Liu Q."/>
            <person name="Chen J."/>
            <person name="Zhou X."/>
            <person name="Di P."/>
            <person name="Xiao Y."/>
            <person name="Xuan H."/>
            <person name="Zhang L."/>
            <person name="Chen W."/>
        </authorList>
    </citation>
    <scope>NUCLEOTIDE SEQUENCE</scope>
    <source>
        <tissue evidence="1">Salivary gland</tissue>
    </source>
</reference>
<keyword evidence="1" id="KW-0418">Kinase</keyword>
<keyword evidence="1" id="KW-0808">Transferase</keyword>
<name>A0A0K8RL49_IXORI</name>
<dbReference type="GO" id="GO:0016301">
    <property type="term" value="F:kinase activity"/>
    <property type="evidence" value="ECO:0007669"/>
    <property type="project" value="UniProtKB-KW"/>
</dbReference>
<organism evidence="1">
    <name type="scientific">Ixodes ricinus</name>
    <name type="common">Common tick</name>
    <name type="synonym">Acarus ricinus</name>
    <dbReference type="NCBI Taxonomy" id="34613"/>
    <lineage>
        <taxon>Eukaryota</taxon>
        <taxon>Metazoa</taxon>
        <taxon>Ecdysozoa</taxon>
        <taxon>Arthropoda</taxon>
        <taxon>Chelicerata</taxon>
        <taxon>Arachnida</taxon>
        <taxon>Acari</taxon>
        <taxon>Parasitiformes</taxon>
        <taxon>Ixodida</taxon>
        <taxon>Ixodoidea</taxon>
        <taxon>Ixodidae</taxon>
        <taxon>Ixodinae</taxon>
        <taxon>Ixodes</taxon>
    </lineage>
</organism>
<dbReference type="AlphaFoldDB" id="A0A0K8RL49"/>
<evidence type="ECO:0000313" key="1">
    <source>
        <dbReference type="EMBL" id="JAA71269.1"/>
    </source>
</evidence>
<dbReference type="EMBL" id="GADI01002539">
    <property type="protein sequence ID" value="JAA71269.1"/>
    <property type="molecule type" value="mRNA"/>
</dbReference>